<evidence type="ECO:0008006" key="4">
    <source>
        <dbReference type="Google" id="ProtNLM"/>
    </source>
</evidence>
<keyword evidence="3" id="KW-1185">Reference proteome</keyword>
<dbReference type="EMBL" id="BAABRL010000008">
    <property type="protein sequence ID" value="GAA5496331.1"/>
    <property type="molecule type" value="Genomic_DNA"/>
</dbReference>
<gene>
    <name evidence="2" type="ORF">Rhal01_02514</name>
</gene>
<comment type="caution">
    <text evidence="2">The sequence shown here is derived from an EMBL/GenBank/DDBJ whole genome shotgun (WGS) entry which is preliminary data.</text>
</comment>
<dbReference type="RefSeq" id="WP_346189016.1">
    <property type="nucleotide sequence ID" value="NZ_BAABRL010000008.1"/>
</dbReference>
<dbReference type="Proteomes" id="UP001424741">
    <property type="component" value="Unassembled WGS sequence"/>
</dbReference>
<proteinExistence type="predicted"/>
<keyword evidence="1" id="KW-0732">Signal</keyword>
<sequence length="161" mass="18158">MKKLIAPLFLLTLTFSQAKELPMKWITFMKEAGAAEALMADMANPSHKPGPEHIMETAKKLEEAKAALVQSGDLTRKQYTYTGNPDEATMENMSKFFHKLESKYGYAASREMSGMGITFLVKNEFEFPHSFVGITFTACMTETEMKEFFALTKGFIKEAKE</sequence>
<evidence type="ECO:0000256" key="1">
    <source>
        <dbReference type="SAM" id="SignalP"/>
    </source>
</evidence>
<feature type="chain" id="PRO_5046689651" description="DUF3347 domain-containing protein" evidence="1">
    <location>
        <begin position="19"/>
        <end position="161"/>
    </location>
</feature>
<organism evidence="2 3">
    <name type="scientific">Rubritalea halochordaticola</name>
    <dbReference type="NCBI Taxonomy" id="714537"/>
    <lineage>
        <taxon>Bacteria</taxon>
        <taxon>Pseudomonadati</taxon>
        <taxon>Verrucomicrobiota</taxon>
        <taxon>Verrucomicrobiia</taxon>
        <taxon>Verrucomicrobiales</taxon>
        <taxon>Rubritaleaceae</taxon>
        <taxon>Rubritalea</taxon>
    </lineage>
</organism>
<evidence type="ECO:0000313" key="3">
    <source>
        <dbReference type="Proteomes" id="UP001424741"/>
    </source>
</evidence>
<protein>
    <recommendedName>
        <fullName evidence="4">DUF3347 domain-containing protein</fullName>
    </recommendedName>
</protein>
<accession>A0ABP9V0W4</accession>
<evidence type="ECO:0000313" key="2">
    <source>
        <dbReference type="EMBL" id="GAA5496331.1"/>
    </source>
</evidence>
<feature type="signal peptide" evidence="1">
    <location>
        <begin position="1"/>
        <end position="18"/>
    </location>
</feature>
<reference evidence="2 3" key="1">
    <citation type="submission" date="2024-02" db="EMBL/GenBank/DDBJ databases">
        <title>Rubritalea halochordaticola NBRC 107102.</title>
        <authorList>
            <person name="Ichikawa N."/>
            <person name="Katano-Makiyama Y."/>
            <person name="Hidaka K."/>
        </authorList>
    </citation>
    <scope>NUCLEOTIDE SEQUENCE [LARGE SCALE GENOMIC DNA]</scope>
    <source>
        <strain evidence="2 3">NBRC 107102</strain>
    </source>
</reference>
<name>A0ABP9V0W4_9BACT</name>